<dbReference type="Pfam" id="PF00096">
    <property type="entry name" value="zf-C2H2"/>
    <property type="match status" value="2"/>
</dbReference>
<dbReference type="OMA" id="MEHETSH"/>
<dbReference type="GO" id="GO:0008270">
    <property type="term" value="F:zinc ion binding"/>
    <property type="evidence" value="ECO:0007669"/>
    <property type="project" value="UniProtKB-UniRule"/>
</dbReference>
<feature type="domain" description="C2H2-type" evidence="7">
    <location>
        <begin position="235"/>
        <end position="263"/>
    </location>
</feature>
<evidence type="ECO:0000256" key="6">
    <source>
        <dbReference type="PROSITE-ProRule" id="PRU01263"/>
    </source>
</evidence>
<accession>A0A336M5V0</accession>
<sequence>MVKFCRLCLSTIHPNHKKSQEYDLLINLTLRYFGLKLNSIQPSFVCKMCETKILGFHEFEKEIAQCQEMLQNELQVKHNHIQTEGLTNFQVDDYNKRDPLSMGSEFTMSDTSSITSDFLNDLFESDVNSKNTSIPIIDSRKMFTCDICKAELLTKVTLKAHMMRHIPETQVTCDICPNKKVFSNIMGLNRHKMYYHSSDPQKYYRTCDQCNRTFKNQNLLNCHKRYDHTSNKKQLHCSKCNKKFKNPITLKNHINKIHAATKSFYLCQFCHKIFSRKEACMEHETSHSGEKRFKCEWCPKSFRNSSHFSTHRSMYSNHNTISPESMKLFIQLHVVLLQLQQLDQLLVLPLEQHHPLLLMDKLGKCEDLDHHIQPQGVQHHMDDDHNVVLTLAFYYQVLSLICQQDANHQMYTCD</sequence>
<reference evidence="9" key="1">
    <citation type="submission" date="2018-07" db="EMBL/GenBank/DDBJ databases">
        <authorList>
            <person name="Quirk P.G."/>
            <person name="Krulwich T.A."/>
        </authorList>
    </citation>
    <scope>NUCLEOTIDE SEQUENCE</scope>
</reference>
<dbReference type="InterPro" id="IPR013087">
    <property type="entry name" value="Znf_C2H2_type"/>
</dbReference>
<dbReference type="VEuPathDB" id="VectorBase:CSON012585"/>
<protein>
    <submittedName>
        <fullName evidence="9">CSON012585 protein</fullName>
    </submittedName>
</protein>
<evidence type="ECO:0000256" key="3">
    <source>
        <dbReference type="ARBA" id="ARBA00022771"/>
    </source>
</evidence>
<feature type="binding site" evidence="6">
    <location>
        <position position="5"/>
    </location>
    <ligand>
        <name>Zn(2+)</name>
        <dbReference type="ChEBI" id="CHEBI:29105"/>
    </ligand>
</feature>
<dbReference type="SMART" id="SM00355">
    <property type="entry name" value="ZnF_C2H2"/>
    <property type="match status" value="6"/>
</dbReference>
<dbReference type="InterPro" id="IPR036236">
    <property type="entry name" value="Znf_C2H2_sf"/>
</dbReference>
<dbReference type="FunFam" id="3.30.160.60:FF:000446">
    <property type="entry name" value="Zinc finger protein"/>
    <property type="match status" value="1"/>
</dbReference>
<keyword evidence="1 6" id="KW-0479">Metal-binding</keyword>
<feature type="domain" description="C2H2-type" evidence="7">
    <location>
        <begin position="265"/>
        <end position="292"/>
    </location>
</feature>
<feature type="domain" description="C2H2-type" evidence="7">
    <location>
        <begin position="205"/>
        <end position="233"/>
    </location>
</feature>
<keyword evidence="2" id="KW-0677">Repeat</keyword>
<dbReference type="PROSITE" id="PS50157">
    <property type="entry name" value="ZINC_FINGER_C2H2_2"/>
    <property type="match status" value="4"/>
</dbReference>
<feature type="binding site" evidence="6">
    <location>
        <position position="46"/>
    </location>
    <ligand>
        <name>Zn(2+)</name>
        <dbReference type="ChEBI" id="CHEBI:29105"/>
    </ligand>
</feature>
<evidence type="ECO:0000313" key="9">
    <source>
        <dbReference type="EMBL" id="SSX25605.1"/>
    </source>
</evidence>
<gene>
    <name evidence="9" type="primary">CSON012585</name>
</gene>
<evidence type="ECO:0000256" key="5">
    <source>
        <dbReference type="PROSITE-ProRule" id="PRU00042"/>
    </source>
</evidence>
<dbReference type="PROSITE" id="PS51915">
    <property type="entry name" value="ZAD"/>
    <property type="match status" value="1"/>
</dbReference>
<evidence type="ECO:0000256" key="4">
    <source>
        <dbReference type="ARBA" id="ARBA00022833"/>
    </source>
</evidence>
<feature type="binding site" evidence="6">
    <location>
        <position position="8"/>
    </location>
    <ligand>
        <name>Zn(2+)</name>
        <dbReference type="ChEBI" id="CHEBI:29105"/>
    </ligand>
</feature>
<dbReference type="Gene3D" id="3.40.1800.20">
    <property type="match status" value="1"/>
</dbReference>
<dbReference type="EMBL" id="UFQT01000601">
    <property type="protein sequence ID" value="SSX25605.1"/>
    <property type="molecule type" value="Genomic_DNA"/>
</dbReference>
<dbReference type="PANTHER" id="PTHR24379:SF121">
    <property type="entry name" value="C2H2-TYPE DOMAIN-CONTAINING PROTEIN"/>
    <property type="match status" value="1"/>
</dbReference>
<evidence type="ECO:0000259" key="7">
    <source>
        <dbReference type="PROSITE" id="PS50157"/>
    </source>
</evidence>
<evidence type="ECO:0000256" key="1">
    <source>
        <dbReference type="ARBA" id="ARBA00022723"/>
    </source>
</evidence>
<dbReference type="PANTHER" id="PTHR24379">
    <property type="entry name" value="KRAB AND ZINC FINGER DOMAIN-CONTAINING"/>
    <property type="match status" value="1"/>
</dbReference>
<name>A0A336M5V0_CULSO</name>
<dbReference type="SUPFAM" id="SSF57667">
    <property type="entry name" value="beta-beta-alpha zinc fingers"/>
    <property type="match status" value="3"/>
</dbReference>
<feature type="domain" description="ZAD" evidence="8">
    <location>
        <begin position="3"/>
        <end position="73"/>
    </location>
</feature>
<organism evidence="9">
    <name type="scientific">Culicoides sonorensis</name>
    <name type="common">Biting midge</name>
    <dbReference type="NCBI Taxonomy" id="179676"/>
    <lineage>
        <taxon>Eukaryota</taxon>
        <taxon>Metazoa</taxon>
        <taxon>Ecdysozoa</taxon>
        <taxon>Arthropoda</taxon>
        <taxon>Hexapoda</taxon>
        <taxon>Insecta</taxon>
        <taxon>Pterygota</taxon>
        <taxon>Neoptera</taxon>
        <taxon>Endopterygota</taxon>
        <taxon>Diptera</taxon>
        <taxon>Nematocera</taxon>
        <taxon>Chironomoidea</taxon>
        <taxon>Ceratopogonidae</taxon>
        <taxon>Ceratopogoninae</taxon>
        <taxon>Culicoides</taxon>
        <taxon>Monoculicoides</taxon>
    </lineage>
</organism>
<dbReference type="GO" id="GO:0005634">
    <property type="term" value="C:nucleus"/>
    <property type="evidence" value="ECO:0007669"/>
    <property type="project" value="InterPro"/>
</dbReference>
<dbReference type="SMART" id="SM00868">
    <property type="entry name" value="zf-AD"/>
    <property type="match status" value="1"/>
</dbReference>
<dbReference type="PROSITE" id="PS00028">
    <property type="entry name" value="ZINC_FINGER_C2H2_1"/>
    <property type="match status" value="4"/>
</dbReference>
<feature type="binding site" evidence="6">
    <location>
        <position position="49"/>
    </location>
    <ligand>
        <name>Zn(2+)</name>
        <dbReference type="ChEBI" id="CHEBI:29105"/>
    </ligand>
</feature>
<evidence type="ECO:0000256" key="2">
    <source>
        <dbReference type="ARBA" id="ARBA00022737"/>
    </source>
</evidence>
<proteinExistence type="predicted"/>
<dbReference type="InterPro" id="IPR012934">
    <property type="entry name" value="Znf_AD"/>
</dbReference>
<dbReference type="Gene3D" id="3.30.160.60">
    <property type="entry name" value="Classic Zinc Finger"/>
    <property type="match status" value="3"/>
</dbReference>
<feature type="domain" description="C2H2-type" evidence="7">
    <location>
        <begin position="293"/>
        <end position="323"/>
    </location>
</feature>
<keyword evidence="4 6" id="KW-0862">Zinc</keyword>
<keyword evidence="3 5" id="KW-0863">Zinc-finger</keyword>
<evidence type="ECO:0000259" key="8">
    <source>
        <dbReference type="PROSITE" id="PS51915"/>
    </source>
</evidence>
<dbReference type="AlphaFoldDB" id="A0A336M5V0"/>